<protein>
    <recommendedName>
        <fullName evidence="4">Tc1-like transposase DDE domain-containing protein</fullName>
    </recommendedName>
</protein>
<dbReference type="OrthoDB" id="5779987at2759"/>
<evidence type="ECO:0000313" key="3">
    <source>
        <dbReference type="Proteomes" id="UP000024635"/>
    </source>
</evidence>
<evidence type="ECO:0000256" key="1">
    <source>
        <dbReference type="SAM" id="Phobius"/>
    </source>
</evidence>
<sequence length="173" mass="19666">MQAMDWPACSLDCNPVENIWGLIVRQVYRNNKQYNTVDTLRTAILEAWDEMDDDTILNLVRSTCSVLSDVIFVFGATKTGQSKDDTSVFEFMQIRLGLACYLHMLASCLFVMALLTAIASSYMLISSGKGREGCCQSRKDYLQQYRWNHDARTVFACSRKSCRPIVVIEDDSM</sequence>
<proteinExistence type="predicted"/>
<evidence type="ECO:0000313" key="2">
    <source>
        <dbReference type="EMBL" id="EYC12234.1"/>
    </source>
</evidence>
<keyword evidence="1" id="KW-1133">Transmembrane helix</keyword>
<dbReference type="Gene3D" id="3.30.420.10">
    <property type="entry name" value="Ribonuclease H-like superfamily/Ribonuclease H"/>
    <property type="match status" value="1"/>
</dbReference>
<dbReference type="Proteomes" id="UP000024635">
    <property type="component" value="Unassembled WGS sequence"/>
</dbReference>
<dbReference type="STRING" id="53326.A0A016UA80"/>
<keyword evidence="3" id="KW-1185">Reference proteome</keyword>
<dbReference type="AlphaFoldDB" id="A0A016UA80"/>
<organism evidence="2 3">
    <name type="scientific">Ancylostoma ceylanicum</name>
    <dbReference type="NCBI Taxonomy" id="53326"/>
    <lineage>
        <taxon>Eukaryota</taxon>
        <taxon>Metazoa</taxon>
        <taxon>Ecdysozoa</taxon>
        <taxon>Nematoda</taxon>
        <taxon>Chromadorea</taxon>
        <taxon>Rhabditida</taxon>
        <taxon>Rhabditina</taxon>
        <taxon>Rhabditomorpha</taxon>
        <taxon>Strongyloidea</taxon>
        <taxon>Ancylostomatidae</taxon>
        <taxon>Ancylostomatinae</taxon>
        <taxon>Ancylostoma</taxon>
    </lineage>
</organism>
<feature type="transmembrane region" description="Helical" evidence="1">
    <location>
        <begin position="101"/>
        <end position="125"/>
    </location>
</feature>
<gene>
    <name evidence="2" type="primary">Acey_s0048.g1680</name>
    <name evidence="2" type="ORF">Y032_0048g1680</name>
</gene>
<dbReference type="InterPro" id="IPR036397">
    <property type="entry name" value="RNaseH_sf"/>
</dbReference>
<keyword evidence="1" id="KW-0472">Membrane</keyword>
<evidence type="ECO:0008006" key="4">
    <source>
        <dbReference type="Google" id="ProtNLM"/>
    </source>
</evidence>
<comment type="caution">
    <text evidence="2">The sequence shown here is derived from an EMBL/GenBank/DDBJ whole genome shotgun (WGS) entry which is preliminary data.</text>
</comment>
<accession>A0A016UA80</accession>
<name>A0A016UA80_9BILA</name>
<dbReference type="GO" id="GO:0003676">
    <property type="term" value="F:nucleic acid binding"/>
    <property type="evidence" value="ECO:0007669"/>
    <property type="project" value="InterPro"/>
</dbReference>
<reference evidence="3" key="1">
    <citation type="journal article" date="2015" name="Nat. Genet.">
        <title>The genome and transcriptome of the zoonotic hookworm Ancylostoma ceylanicum identify infection-specific gene families.</title>
        <authorList>
            <person name="Schwarz E.M."/>
            <person name="Hu Y."/>
            <person name="Antoshechkin I."/>
            <person name="Miller M.M."/>
            <person name="Sternberg P.W."/>
            <person name="Aroian R.V."/>
        </authorList>
    </citation>
    <scope>NUCLEOTIDE SEQUENCE</scope>
    <source>
        <strain evidence="3">HY135</strain>
    </source>
</reference>
<dbReference type="EMBL" id="JARK01001384">
    <property type="protein sequence ID" value="EYC12234.1"/>
    <property type="molecule type" value="Genomic_DNA"/>
</dbReference>
<keyword evidence="1" id="KW-0812">Transmembrane</keyword>